<feature type="domain" description="Ras-GEF" evidence="4">
    <location>
        <begin position="436"/>
        <end position="670"/>
    </location>
</feature>
<feature type="compositionally biased region" description="Polar residues" evidence="3">
    <location>
        <begin position="16"/>
        <end position="30"/>
    </location>
</feature>
<reference evidence="6 7" key="1">
    <citation type="submission" date="2020-12" db="EMBL/GenBank/DDBJ databases">
        <title>Metabolic potential, ecology and presence of endohyphal bacteria is reflected in genomic diversity of Mucoromycotina.</title>
        <authorList>
            <person name="Muszewska A."/>
            <person name="Okrasinska A."/>
            <person name="Steczkiewicz K."/>
            <person name="Drgas O."/>
            <person name="Orlowska M."/>
            <person name="Perlinska-Lenart U."/>
            <person name="Aleksandrzak-Piekarczyk T."/>
            <person name="Szatraj K."/>
            <person name="Zielenkiewicz U."/>
            <person name="Pilsyk S."/>
            <person name="Malc E."/>
            <person name="Mieczkowski P."/>
            <person name="Kruszewska J.S."/>
            <person name="Biernat P."/>
            <person name="Pawlowska J."/>
        </authorList>
    </citation>
    <scope>NUCLEOTIDE SEQUENCE [LARGE SCALE GENOMIC DNA]</scope>
    <source>
        <strain evidence="6 7">CBS 142.35</strain>
    </source>
</reference>
<dbReference type="PROSITE" id="PS50212">
    <property type="entry name" value="RASGEF_NTER"/>
    <property type="match status" value="1"/>
</dbReference>
<dbReference type="Gene3D" id="1.20.870.10">
    <property type="entry name" value="Son of sevenless (SoS) protein Chain: S domain 1"/>
    <property type="match status" value="1"/>
</dbReference>
<evidence type="ECO:0008006" key="8">
    <source>
        <dbReference type="Google" id="ProtNLM"/>
    </source>
</evidence>
<accession>A0A8H7SA40</accession>
<gene>
    <name evidence="6" type="ORF">INT45_010067</name>
</gene>
<dbReference type="InterPro" id="IPR001895">
    <property type="entry name" value="RASGEF_cat_dom"/>
</dbReference>
<dbReference type="CDD" id="cd00155">
    <property type="entry name" value="RasGEF"/>
    <property type="match status" value="1"/>
</dbReference>
<dbReference type="Gene3D" id="1.10.840.10">
    <property type="entry name" value="Ras guanine-nucleotide exchange factors catalytic domain"/>
    <property type="match status" value="1"/>
</dbReference>
<organism evidence="6 7">
    <name type="scientific">Circinella minor</name>
    <dbReference type="NCBI Taxonomy" id="1195481"/>
    <lineage>
        <taxon>Eukaryota</taxon>
        <taxon>Fungi</taxon>
        <taxon>Fungi incertae sedis</taxon>
        <taxon>Mucoromycota</taxon>
        <taxon>Mucoromycotina</taxon>
        <taxon>Mucoromycetes</taxon>
        <taxon>Mucorales</taxon>
        <taxon>Lichtheimiaceae</taxon>
        <taxon>Circinella</taxon>
    </lineage>
</organism>
<name>A0A8H7SA40_9FUNG</name>
<dbReference type="Pfam" id="PF00617">
    <property type="entry name" value="RasGEF"/>
    <property type="match status" value="1"/>
</dbReference>
<sequence length="687" mass="78523">ASYPPTAITTILEEGSTANKSSDVLLSPTSPRFREHRENSTSSHFSNRTTTTHATSMHSSSPGNNSSSGSSTSQPLLIPADERFDNSTSPSYDNIQSCVAELEGSIDDMLIILDQRRHQRDALAALLLARLDHMCQRTGQLLFRIERILSIDRDVELQITDCKTKLLHGFGVLFVKLQCMTNVHLPIEDAVLDVETVVEHMKKPMNLIIKCSNKIIDHGELSISQRGSLILPAEDLLNNKQQGKSSNSDSKPLSPRVYMGYDYKPEEIAFTSDGKIKGGTLSALIERLTLHDQSDTKFIQSFLLTYRAFCSSEELFVRLKIRFDLQAPPDLTPFEFEDWKESKQKLIRLRVFNVFKHWVEYYMNVEEDQSVLHDLLEFTNTTLRASISFSADQLERLIRRRLDSDPLRKLVVNTPRDQPTPILPRNVKKFRLLDVHPLEMARQLTIMDFGLYRSIQPSECLDKAWSSSDKSKGVHIRQSIEYNNQVTMWVSDSILCQTDIKKRVNTIKYWVQVAEKCCQQLHSFNTCMAILSAFESSAIARLSRTWEVAGSRVQQTLNGMREIFASNKNFAKYRTLVHSVNPPCIPFLGVYLQDLTFIEDGNPHMLKNTELINFAKLAKTSEVIREIQQYQSTPYPFLSVSMLQMFIRANLQSSRDDELLYSESLKIEPKERTDEKVTRLLEESGFI</sequence>
<keyword evidence="1 2" id="KW-0344">Guanine-nucleotide releasing factor</keyword>
<feature type="domain" description="N-terminal Ras-GEF" evidence="5">
    <location>
        <begin position="272"/>
        <end position="402"/>
    </location>
</feature>
<evidence type="ECO:0000259" key="4">
    <source>
        <dbReference type="PROSITE" id="PS50009"/>
    </source>
</evidence>
<dbReference type="InterPro" id="IPR023578">
    <property type="entry name" value="Ras_GEF_dom_sf"/>
</dbReference>
<evidence type="ECO:0000313" key="6">
    <source>
        <dbReference type="EMBL" id="KAG2225431.1"/>
    </source>
</evidence>
<protein>
    <recommendedName>
        <fullName evidence="8">Ras GEF</fullName>
    </recommendedName>
</protein>
<evidence type="ECO:0000256" key="2">
    <source>
        <dbReference type="PROSITE-ProRule" id="PRU00168"/>
    </source>
</evidence>
<dbReference type="Pfam" id="PF00618">
    <property type="entry name" value="RasGEF_N"/>
    <property type="match status" value="1"/>
</dbReference>
<dbReference type="GO" id="GO:0007265">
    <property type="term" value="P:Ras protein signal transduction"/>
    <property type="evidence" value="ECO:0007669"/>
    <property type="project" value="TreeGrafter"/>
</dbReference>
<feature type="compositionally biased region" description="Low complexity" evidence="3">
    <location>
        <begin position="44"/>
        <end position="73"/>
    </location>
</feature>
<dbReference type="GO" id="GO:0005886">
    <property type="term" value="C:plasma membrane"/>
    <property type="evidence" value="ECO:0007669"/>
    <property type="project" value="TreeGrafter"/>
</dbReference>
<dbReference type="GO" id="GO:0005085">
    <property type="term" value="F:guanyl-nucleotide exchange factor activity"/>
    <property type="evidence" value="ECO:0007669"/>
    <property type="project" value="UniProtKB-KW"/>
</dbReference>
<dbReference type="InterPro" id="IPR000651">
    <property type="entry name" value="Ras-like_Gua-exchang_fac_N"/>
</dbReference>
<feature type="region of interest" description="Disordered" evidence="3">
    <location>
        <begin position="13"/>
        <end position="83"/>
    </location>
</feature>
<proteinExistence type="predicted"/>
<feature type="non-terminal residue" evidence="6">
    <location>
        <position position="1"/>
    </location>
</feature>
<dbReference type="AlphaFoldDB" id="A0A8H7SA40"/>
<evidence type="ECO:0000256" key="3">
    <source>
        <dbReference type="SAM" id="MobiDB-lite"/>
    </source>
</evidence>
<evidence type="ECO:0000259" key="5">
    <source>
        <dbReference type="PROSITE" id="PS50212"/>
    </source>
</evidence>
<dbReference type="SMART" id="SM00229">
    <property type="entry name" value="RasGEFN"/>
    <property type="match status" value="1"/>
</dbReference>
<keyword evidence="7" id="KW-1185">Reference proteome</keyword>
<evidence type="ECO:0000313" key="7">
    <source>
        <dbReference type="Proteomes" id="UP000646827"/>
    </source>
</evidence>
<dbReference type="SMART" id="SM00147">
    <property type="entry name" value="RasGEF"/>
    <property type="match status" value="1"/>
</dbReference>
<dbReference type="OrthoDB" id="546434at2759"/>
<dbReference type="CDD" id="cd06224">
    <property type="entry name" value="REM"/>
    <property type="match status" value="1"/>
</dbReference>
<dbReference type="EMBL" id="JAEPRB010000028">
    <property type="protein sequence ID" value="KAG2225431.1"/>
    <property type="molecule type" value="Genomic_DNA"/>
</dbReference>
<dbReference type="InterPro" id="IPR019804">
    <property type="entry name" value="Ras_G-nucl-exch_fac_CS"/>
</dbReference>
<comment type="caution">
    <text evidence="6">The sequence shown here is derived from an EMBL/GenBank/DDBJ whole genome shotgun (WGS) entry which is preliminary data.</text>
</comment>
<evidence type="ECO:0000256" key="1">
    <source>
        <dbReference type="ARBA" id="ARBA00022658"/>
    </source>
</evidence>
<dbReference type="SUPFAM" id="SSF48366">
    <property type="entry name" value="Ras GEF"/>
    <property type="match status" value="1"/>
</dbReference>
<dbReference type="PANTHER" id="PTHR23113:SF368">
    <property type="entry name" value="CELL DIVISION CONTROL PROTEIN 25"/>
    <property type="match status" value="1"/>
</dbReference>
<dbReference type="PANTHER" id="PTHR23113">
    <property type="entry name" value="GUANINE NUCLEOTIDE EXCHANGE FACTOR"/>
    <property type="match status" value="1"/>
</dbReference>
<dbReference type="InterPro" id="IPR036964">
    <property type="entry name" value="RASGEF_cat_dom_sf"/>
</dbReference>
<dbReference type="Proteomes" id="UP000646827">
    <property type="component" value="Unassembled WGS sequence"/>
</dbReference>
<dbReference type="PROSITE" id="PS00720">
    <property type="entry name" value="RASGEF"/>
    <property type="match status" value="1"/>
</dbReference>
<dbReference type="PROSITE" id="PS50009">
    <property type="entry name" value="RASGEF_CAT"/>
    <property type="match status" value="1"/>
</dbReference>
<dbReference type="InterPro" id="IPR008937">
    <property type="entry name" value="Ras-like_GEF"/>
</dbReference>